<dbReference type="Proteomes" id="UP000231259">
    <property type="component" value="Unassembled WGS sequence"/>
</dbReference>
<reference evidence="2 3" key="1">
    <citation type="submission" date="2013-09" db="EMBL/GenBank/DDBJ databases">
        <title>Genome sequencing of Phaeobacter antarcticus sp. nov. SM1211.</title>
        <authorList>
            <person name="Zhang X.-Y."/>
            <person name="Liu C."/>
            <person name="Chen X.-L."/>
            <person name="Xie B.-B."/>
            <person name="Qin Q.-L."/>
            <person name="Rong J.-C."/>
            <person name="Zhang Y.-Z."/>
        </authorList>
    </citation>
    <scope>NUCLEOTIDE SEQUENCE [LARGE SCALE GENOMIC DNA]</scope>
    <source>
        <strain evidence="2 3">SM1211</strain>
    </source>
</reference>
<accession>A0A2G8QWB7</accession>
<sequence>MPLVVGGIVHQHADRPLHLRHLCNGPLQRLDIGDIAGHEQRRTAIFRLHLRDKISRVRALHKPDPGALRQKAFAQRRADPRSAAGDEHRRALEVGKKWHVHP</sequence>
<keyword evidence="3" id="KW-1185">Reference proteome</keyword>
<feature type="region of interest" description="Disordered" evidence="1">
    <location>
        <begin position="65"/>
        <end position="102"/>
    </location>
</feature>
<protein>
    <submittedName>
        <fullName evidence="2">Uncharacterized protein</fullName>
    </submittedName>
</protein>
<evidence type="ECO:0000313" key="3">
    <source>
        <dbReference type="Proteomes" id="UP000231259"/>
    </source>
</evidence>
<gene>
    <name evidence="2" type="ORF">P775_27005</name>
</gene>
<evidence type="ECO:0000256" key="1">
    <source>
        <dbReference type="SAM" id="MobiDB-lite"/>
    </source>
</evidence>
<dbReference type="EMBL" id="AWWI01000182">
    <property type="protein sequence ID" value="PIL13613.1"/>
    <property type="molecule type" value="Genomic_DNA"/>
</dbReference>
<name>A0A2G8QWB7_9RHOB</name>
<evidence type="ECO:0000313" key="2">
    <source>
        <dbReference type="EMBL" id="PIL13613.1"/>
    </source>
</evidence>
<dbReference type="AlphaFoldDB" id="A0A2G8QWB7"/>
<comment type="caution">
    <text evidence="2">The sequence shown here is derived from an EMBL/GenBank/DDBJ whole genome shotgun (WGS) entry which is preliminary data.</text>
</comment>
<proteinExistence type="predicted"/>
<feature type="compositionally biased region" description="Basic and acidic residues" evidence="1">
    <location>
        <begin position="76"/>
        <end position="96"/>
    </location>
</feature>
<organism evidence="2 3">
    <name type="scientific">Puniceibacterium antarcticum</name>
    <dbReference type="NCBI Taxonomy" id="1206336"/>
    <lineage>
        <taxon>Bacteria</taxon>
        <taxon>Pseudomonadati</taxon>
        <taxon>Pseudomonadota</taxon>
        <taxon>Alphaproteobacteria</taxon>
        <taxon>Rhodobacterales</taxon>
        <taxon>Paracoccaceae</taxon>
        <taxon>Puniceibacterium</taxon>
    </lineage>
</organism>